<accession>A0A939ET16</accession>
<dbReference type="EMBL" id="JAFLQZ010000002">
    <property type="protein sequence ID" value="MBO0356928.1"/>
    <property type="molecule type" value="Genomic_DNA"/>
</dbReference>
<comment type="caution">
    <text evidence="1">The sequence shown here is derived from an EMBL/GenBank/DDBJ whole genome shotgun (WGS) entry which is preliminary data.</text>
</comment>
<reference evidence="1" key="1">
    <citation type="submission" date="2021-03" db="EMBL/GenBank/DDBJ databases">
        <authorList>
            <person name="Kim M.K."/>
        </authorList>
    </citation>
    <scope>NUCLEOTIDE SEQUENCE</scope>
    <source>
        <strain evidence="1">BT186</strain>
    </source>
</reference>
<name>A0A939ET16_9BACT</name>
<organism evidence="1 2">
    <name type="scientific">Hymenobacter telluris</name>
    <dbReference type="NCBI Taxonomy" id="2816474"/>
    <lineage>
        <taxon>Bacteria</taxon>
        <taxon>Pseudomonadati</taxon>
        <taxon>Bacteroidota</taxon>
        <taxon>Cytophagia</taxon>
        <taxon>Cytophagales</taxon>
        <taxon>Hymenobacteraceae</taxon>
        <taxon>Hymenobacter</taxon>
    </lineage>
</organism>
<sequence length="85" mass="9720">MSKFRPLPLSPDTSLADPRVREKVATWMKDFHREQVAATGSAEMLRVYCQALNNWILNPTTDAHHIEMLVDEICHTAQLEDPDSE</sequence>
<proteinExistence type="predicted"/>
<keyword evidence="2" id="KW-1185">Reference proteome</keyword>
<dbReference type="AlphaFoldDB" id="A0A939ET16"/>
<gene>
    <name evidence="1" type="ORF">J0X19_03135</name>
</gene>
<evidence type="ECO:0000313" key="2">
    <source>
        <dbReference type="Proteomes" id="UP000664144"/>
    </source>
</evidence>
<evidence type="ECO:0000313" key="1">
    <source>
        <dbReference type="EMBL" id="MBO0356928.1"/>
    </source>
</evidence>
<dbReference type="RefSeq" id="WP_206981002.1">
    <property type="nucleotide sequence ID" value="NZ_JAFLQZ010000002.1"/>
</dbReference>
<protein>
    <submittedName>
        <fullName evidence="1">Uncharacterized protein</fullName>
    </submittedName>
</protein>
<dbReference type="Proteomes" id="UP000664144">
    <property type="component" value="Unassembled WGS sequence"/>
</dbReference>